<reference evidence="6 7" key="1">
    <citation type="journal article" date="2015" name="Genome Announc.">
        <title>Complete Genome Sequence of Methanosphaerula palustris E1-9CT, a Hydrogenotrophic Methanogen Isolated from a Minerotrophic Fen Peatland.</title>
        <authorList>
            <person name="Cadillo-Quiroz H."/>
            <person name="Browne P."/>
            <person name="Kyrpides N."/>
            <person name="Woyke T."/>
            <person name="Goodwin L."/>
            <person name="Detter C."/>
            <person name="Yavitt J.B."/>
            <person name="Zinder S.H."/>
        </authorList>
    </citation>
    <scope>NUCLEOTIDE SEQUENCE [LARGE SCALE GENOMIC DNA]</scope>
    <source>
        <strain evidence="7">ATCC BAA-1556 / DSM 19958 / E1-9c</strain>
    </source>
</reference>
<evidence type="ECO:0000313" key="7">
    <source>
        <dbReference type="Proteomes" id="UP000002457"/>
    </source>
</evidence>
<dbReference type="HOGENOM" id="CLU_738919_0_0_2"/>
<evidence type="ECO:0000256" key="3">
    <source>
        <dbReference type="ARBA" id="ARBA00022989"/>
    </source>
</evidence>
<gene>
    <name evidence="6" type="ordered locus">Mpal_1373</name>
</gene>
<keyword evidence="4" id="KW-0472">Membrane</keyword>
<dbReference type="eggNOG" id="arCOG06459">
    <property type="taxonomic scope" value="Archaea"/>
</dbReference>
<accession>B8GHW4</accession>
<comment type="subcellular location">
    <subcellularLocation>
        <location evidence="1">Endomembrane system</location>
        <topology evidence="1">Multi-pass membrane protein</topology>
    </subcellularLocation>
</comment>
<dbReference type="GO" id="GO:0012505">
    <property type="term" value="C:endomembrane system"/>
    <property type="evidence" value="ECO:0007669"/>
    <property type="project" value="UniProtKB-SubCell"/>
</dbReference>
<keyword evidence="3" id="KW-1133">Transmembrane helix</keyword>
<evidence type="ECO:0000256" key="2">
    <source>
        <dbReference type="ARBA" id="ARBA00022692"/>
    </source>
</evidence>
<evidence type="ECO:0000313" key="6">
    <source>
        <dbReference type="EMBL" id="ACL16704.1"/>
    </source>
</evidence>
<dbReference type="InterPro" id="IPR010652">
    <property type="entry name" value="DUF1232"/>
</dbReference>
<evidence type="ECO:0000256" key="1">
    <source>
        <dbReference type="ARBA" id="ARBA00004127"/>
    </source>
</evidence>
<name>B8GHW4_METPE</name>
<dbReference type="Pfam" id="PF06803">
    <property type="entry name" value="DUF1232"/>
    <property type="match status" value="1"/>
</dbReference>
<dbReference type="EMBL" id="CP001338">
    <property type="protein sequence ID" value="ACL16704.1"/>
    <property type="molecule type" value="Genomic_DNA"/>
</dbReference>
<dbReference type="AlphaFoldDB" id="B8GHW4"/>
<dbReference type="RefSeq" id="WP_012618023.1">
    <property type="nucleotide sequence ID" value="NC_011832.1"/>
</dbReference>
<protein>
    <recommendedName>
        <fullName evidence="5">DUF1232 domain-containing protein</fullName>
    </recommendedName>
</protein>
<keyword evidence="7" id="KW-1185">Reference proteome</keyword>
<feature type="domain" description="DUF1232" evidence="5">
    <location>
        <begin position="178"/>
        <end position="211"/>
    </location>
</feature>
<dbReference type="OrthoDB" id="147385at2157"/>
<dbReference type="KEGG" id="mpl:Mpal_1373"/>
<proteinExistence type="predicted"/>
<organism evidence="6 7">
    <name type="scientific">Methanosphaerula palustris (strain ATCC BAA-1556 / DSM 19958 / E1-9c)</name>
    <dbReference type="NCBI Taxonomy" id="521011"/>
    <lineage>
        <taxon>Archaea</taxon>
        <taxon>Methanobacteriati</taxon>
        <taxon>Methanobacteriota</taxon>
        <taxon>Stenosarchaea group</taxon>
        <taxon>Methanomicrobia</taxon>
        <taxon>Methanomicrobiales</taxon>
        <taxon>Methanoregulaceae</taxon>
        <taxon>Methanosphaerula</taxon>
    </lineage>
</organism>
<sequence>MSECNPEIDELIDLILSNPFLKKTGDEISARALMKWINHHWRCDPLEKKDESKILETIKNLHYDGAISYKTIDNRVLLIAEDPFFKLQINRKKLKSGEIQILQIVNNCNTPNEESPITEEKPSFVDEYQNKHSFEYYDVLIQNLKKYEGSNKKILMNCPIFFKLLCDILNDKFTDWHTKMMISSAIAYFVLEKDVIPDQEEDGYIDDLFIVSSVLKEIKESSPELIDENWLYEEDIFATIDDVYLQTSEILGDLTYDVLRKVGLHKFNSLNLEEYSGSYPQKLSRIASEKRELLGIVVFLLNKLHDKKMKITTVEQIKNILQKCGESDEINRLIELSKINHKYYVGMRKDDEEDFEDILERRLKEARLNALLGK</sequence>
<dbReference type="GeneID" id="7269978"/>
<dbReference type="Proteomes" id="UP000002457">
    <property type="component" value="Chromosome"/>
</dbReference>
<evidence type="ECO:0000256" key="4">
    <source>
        <dbReference type="ARBA" id="ARBA00023136"/>
    </source>
</evidence>
<evidence type="ECO:0000259" key="5">
    <source>
        <dbReference type="Pfam" id="PF06803"/>
    </source>
</evidence>
<dbReference type="STRING" id="521011.Mpal_1373"/>
<keyword evidence="2" id="KW-0812">Transmembrane</keyword>